<gene>
    <name evidence="2" type="ORF">NE646_14545</name>
</gene>
<evidence type="ECO:0000259" key="1">
    <source>
        <dbReference type="Pfam" id="PF05272"/>
    </source>
</evidence>
<accession>A0AAW5KHL2</accession>
<dbReference type="Pfam" id="PF05272">
    <property type="entry name" value="VapE-like_dom"/>
    <property type="match status" value="1"/>
</dbReference>
<dbReference type="PANTHER" id="PTHR34985:SF1">
    <property type="entry name" value="SLR0554 PROTEIN"/>
    <property type="match status" value="1"/>
</dbReference>
<feature type="non-terminal residue" evidence="2">
    <location>
        <position position="100"/>
    </location>
</feature>
<evidence type="ECO:0000313" key="2">
    <source>
        <dbReference type="EMBL" id="MCQ4950845.1"/>
    </source>
</evidence>
<reference evidence="2" key="1">
    <citation type="submission" date="2022-06" db="EMBL/GenBank/DDBJ databases">
        <title>Isolation of gut microbiota from human fecal samples.</title>
        <authorList>
            <person name="Pamer E.G."/>
            <person name="Barat B."/>
            <person name="Waligurski E."/>
            <person name="Medina S."/>
            <person name="Paddock L."/>
            <person name="Mostad J."/>
        </authorList>
    </citation>
    <scope>NUCLEOTIDE SEQUENCE</scope>
    <source>
        <strain evidence="2">DFI.7.96</strain>
    </source>
</reference>
<proteinExistence type="predicted"/>
<name>A0AAW5KHL2_9FIRM</name>
<evidence type="ECO:0000313" key="3">
    <source>
        <dbReference type="Proteomes" id="UP001205063"/>
    </source>
</evidence>
<organism evidence="2 3">
    <name type="scientific">Bittarella massiliensis</name>
    <name type="common">ex Durand et al. 2017</name>
    <dbReference type="NCBI Taxonomy" id="1720313"/>
    <lineage>
        <taxon>Bacteria</taxon>
        <taxon>Bacillati</taxon>
        <taxon>Bacillota</taxon>
        <taxon>Clostridia</taxon>
        <taxon>Eubacteriales</taxon>
        <taxon>Oscillospiraceae</taxon>
        <taxon>Bittarella (ex Durand et al. 2017)</taxon>
    </lineage>
</organism>
<dbReference type="Proteomes" id="UP001205063">
    <property type="component" value="Unassembled WGS sequence"/>
</dbReference>
<dbReference type="AlphaFoldDB" id="A0AAW5KHL2"/>
<dbReference type="EMBL" id="JANGAB010000339">
    <property type="protein sequence ID" value="MCQ4950845.1"/>
    <property type="molecule type" value="Genomic_DNA"/>
</dbReference>
<dbReference type="InterPro" id="IPR007936">
    <property type="entry name" value="VapE-like_dom"/>
</dbReference>
<dbReference type="PANTHER" id="PTHR34985">
    <property type="entry name" value="SLR0554 PROTEIN"/>
    <property type="match status" value="1"/>
</dbReference>
<sequence>YISGLEWDVVPRLDTLFVDYQGAADTPYIRAVTRKAFCGAVARALCPGAKFDYMTILAGPQGIGKSTLLAKLARGWFTDSLKTFQGKDAPELIQGVWIVE</sequence>
<feature type="non-terminal residue" evidence="2">
    <location>
        <position position="1"/>
    </location>
</feature>
<dbReference type="RefSeq" id="WP_256136949.1">
    <property type="nucleotide sequence ID" value="NZ_JANGAB010000339.1"/>
</dbReference>
<comment type="caution">
    <text evidence="2">The sequence shown here is derived from an EMBL/GenBank/DDBJ whole genome shotgun (WGS) entry which is preliminary data.</text>
</comment>
<feature type="domain" description="Virulence-associated protein E-like" evidence="1">
    <location>
        <begin position="3"/>
        <end position="100"/>
    </location>
</feature>
<protein>
    <submittedName>
        <fullName evidence="2">Virulence-associated E family protein</fullName>
    </submittedName>
</protein>